<reference evidence="1" key="2">
    <citation type="submission" date="2022-10" db="EMBL/GenBank/DDBJ databases">
        <authorList>
            <consortium name="ENA_rothamsted_submissions"/>
            <consortium name="culmorum"/>
            <person name="King R."/>
        </authorList>
    </citation>
    <scope>NUCLEOTIDE SEQUENCE</scope>
</reference>
<dbReference type="EMBL" id="OU895877">
    <property type="protein sequence ID" value="CAG9798328.1"/>
    <property type="molecule type" value="Genomic_DNA"/>
</dbReference>
<reference evidence="1" key="1">
    <citation type="submission" date="2022-01" db="EMBL/GenBank/DDBJ databases">
        <authorList>
            <person name="King R."/>
        </authorList>
    </citation>
    <scope>NUCLEOTIDE SEQUENCE</scope>
</reference>
<accession>A0A9N9RJL0</accession>
<name>A0A9N9RJL0_9DIPT</name>
<protein>
    <submittedName>
        <fullName evidence="1">Uncharacterized protein</fullName>
    </submittedName>
</protein>
<organism evidence="1 2">
    <name type="scientific">Chironomus riparius</name>
    <dbReference type="NCBI Taxonomy" id="315576"/>
    <lineage>
        <taxon>Eukaryota</taxon>
        <taxon>Metazoa</taxon>
        <taxon>Ecdysozoa</taxon>
        <taxon>Arthropoda</taxon>
        <taxon>Hexapoda</taxon>
        <taxon>Insecta</taxon>
        <taxon>Pterygota</taxon>
        <taxon>Neoptera</taxon>
        <taxon>Endopterygota</taxon>
        <taxon>Diptera</taxon>
        <taxon>Nematocera</taxon>
        <taxon>Chironomoidea</taxon>
        <taxon>Chironomidae</taxon>
        <taxon>Chironominae</taxon>
        <taxon>Chironomus</taxon>
    </lineage>
</organism>
<dbReference type="Proteomes" id="UP001153620">
    <property type="component" value="Chromosome 1"/>
</dbReference>
<evidence type="ECO:0000313" key="2">
    <source>
        <dbReference type="Proteomes" id="UP001153620"/>
    </source>
</evidence>
<dbReference type="AlphaFoldDB" id="A0A9N9RJL0"/>
<dbReference type="OrthoDB" id="8188574at2759"/>
<proteinExistence type="predicted"/>
<evidence type="ECO:0000313" key="1">
    <source>
        <dbReference type="EMBL" id="CAG9798328.1"/>
    </source>
</evidence>
<gene>
    <name evidence="1" type="ORF">CHIRRI_LOCUS1311</name>
</gene>
<keyword evidence="2" id="KW-1185">Reference proteome</keyword>
<sequence>MIHFSTSIPFSILIPVSEAFIVPQEIPSLLSLVYSNIPPIKKGTDSRIGFGYRFGEHADFQVQWELGPQKETQPIGDKSTQSKRNIRPTDEYQLLKTIRKEEKIKYEATTSKSWLSNWFDNVRKSFTEAETTTKQPEVVRAPRISASALQQLKKLYESAEKNKTNETENDSRTEEPLSVQHLPKAALDILQQPNNPQHKLRFVNNKNNRSKERVDSITRDLANVDLD</sequence>